<protein>
    <recommendedName>
        <fullName evidence="2">CHAT domain-containing protein</fullName>
    </recommendedName>
</protein>
<name>A0ABP5P680_9ACTN</name>
<accession>A0ABP5P680</accession>
<dbReference type="InterPro" id="IPR024983">
    <property type="entry name" value="CHAT_dom"/>
</dbReference>
<feature type="domain" description="CHAT" evidence="2">
    <location>
        <begin position="1042"/>
        <end position="1364"/>
    </location>
</feature>
<sequence>MTADDRVPPASGPDGPAPGTAGTQNLSPGPAGTEGVPPGPGEGEADPGDLTVLAEALLARAELDEDPAALETALAYARRACAADGQDSPATDGPLELAMARCVLGAALALRAEWFPAGAEQDLREAAEAFHGSIGLLPGDAEPAAHVTGRLGVTLAMAAQRDVLRLGDAPGERKRERSELDGRVAMALGTLDKGWHGMAADDPYRPAVRYWRGIMHAMRFAMLGGSAEDARRGLDDLGAVLEEPELGEAIANRCHVFMALLHFNRSLPEEFRIGGQGATLRHFARIMALRAMAAPEDARAALTHLDRIVLPDDDGRSDGSALRELVTPMRMAATAAAGGLDLSTEVLDEALADLGEVAEGDGADVELKVMYQLLRAARTAHGGGREEVAAAMRSVTETVEGLGEDTPLRDVLQAVLGQYRDAAGDPWDMEASASEEREAALRLLEQVLEEMPDDDPERASTLSRLARSLIRSLSQSYSLERLQRVRELLLAAAAREAADAENDALNQFLLVLVECMQGSWSENLGGPDDIVDRIKYAVTLFPAGHRLKVAAATLLTMVLAQRFMYGGGLEHLDAADYYARRIAAETEESEDSDPTALRTMDWLQALTPLLRNQHELDGRHVEEMIARLRSVAGRLPEEHHLRPRIESDIHALRFARGAFGPEGLDPTAFQADPERFAALIDEMEAKARTSHPDSPYFCAELGVAAFARVHHGFVRRDVRAMNAGLAALAEAYDAAPVGLPLRPVLMSQIGDGLAMRYEITRDRADLTNAIARLEAARRAQESDSFGGFAAGTLKTLCDLYHQRNDERLGDPRRVAEAGLEGLRIRAWRVMLQSDAERAFDAAVAGAGEAAEVALRCVARGLLDSAVEALESGRAMVLHTATTDLGMTSLLREAGYGDLAAEWESALAELAPAPWDASETASHADLVERLPEARVPSNLRDRVMAAIEGTQTERRLFAAPSIGEIARTLSEAGAAALAYLVPHEDGRGGLAIVVDADGEVRDVRLPRLATGQDSRLAAFARAQRDREDSEGALRRWRYALDDLCDWAWTAAMEPLMNVLDLTRRRLVLVPVGELGAVPWHAARRVTGNGLTRYACQDAVISYAASARQYVDARRAGHRPWADEPALVRIRGLHWAWEEAETLHRQFYGHGRLLAGRGTDAPRTPSAILPGPASATGSRTSSPATEDTAATPANVLSLLPGAGTDGVTLLHLGCHAAAERRPVDSRLLLAGGEVLRMTDILRQARARPAGGPGGLVVLAACGSDLSSGHHDEALTLTSAFLGAGASGAVGTRWPVDDLPTLLCMIMFHHYLNSGYDDPAVALRAAQLWMLDPHRRVPPALREDLAGLLDETPLHEPESWAAFTYQGR</sequence>
<feature type="region of interest" description="Disordered" evidence="1">
    <location>
        <begin position="1157"/>
        <end position="1186"/>
    </location>
</feature>
<dbReference type="Pfam" id="PF12770">
    <property type="entry name" value="CHAT"/>
    <property type="match status" value="1"/>
</dbReference>
<dbReference type="Proteomes" id="UP001499843">
    <property type="component" value="Unassembled WGS sequence"/>
</dbReference>
<feature type="region of interest" description="Disordered" evidence="1">
    <location>
        <begin position="1"/>
        <end position="48"/>
    </location>
</feature>
<evidence type="ECO:0000259" key="2">
    <source>
        <dbReference type="Pfam" id="PF12770"/>
    </source>
</evidence>
<comment type="caution">
    <text evidence="3">The sequence shown here is derived from an EMBL/GenBank/DDBJ whole genome shotgun (WGS) entry which is preliminary data.</text>
</comment>
<dbReference type="EMBL" id="BAAAQX010000006">
    <property type="protein sequence ID" value="GAA2207280.1"/>
    <property type="molecule type" value="Genomic_DNA"/>
</dbReference>
<reference evidence="4" key="1">
    <citation type="journal article" date="2019" name="Int. J. Syst. Evol. Microbiol.">
        <title>The Global Catalogue of Microorganisms (GCM) 10K type strain sequencing project: providing services to taxonomists for standard genome sequencing and annotation.</title>
        <authorList>
            <consortium name="The Broad Institute Genomics Platform"/>
            <consortium name="The Broad Institute Genome Sequencing Center for Infectious Disease"/>
            <person name="Wu L."/>
            <person name="Ma J."/>
        </authorList>
    </citation>
    <scope>NUCLEOTIDE SEQUENCE [LARGE SCALE GENOMIC DNA]</scope>
    <source>
        <strain evidence="4">JCM 16114</strain>
    </source>
</reference>
<keyword evidence="4" id="KW-1185">Reference proteome</keyword>
<gene>
    <name evidence="3" type="ORF">GCM10009850_027380</name>
</gene>
<feature type="compositionally biased region" description="Low complexity" evidence="1">
    <location>
        <begin position="8"/>
        <end position="36"/>
    </location>
</feature>
<dbReference type="RefSeq" id="WP_344474302.1">
    <property type="nucleotide sequence ID" value="NZ_BAAAQX010000006.1"/>
</dbReference>
<evidence type="ECO:0000313" key="3">
    <source>
        <dbReference type="EMBL" id="GAA2207280.1"/>
    </source>
</evidence>
<feature type="compositionally biased region" description="Polar residues" evidence="1">
    <location>
        <begin position="1173"/>
        <end position="1183"/>
    </location>
</feature>
<evidence type="ECO:0000256" key="1">
    <source>
        <dbReference type="SAM" id="MobiDB-lite"/>
    </source>
</evidence>
<evidence type="ECO:0000313" key="4">
    <source>
        <dbReference type="Proteomes" id="UP001499843"/>
    </source>
</evidence>
<proteinExistence type="predicted"/>
<organism evidence="3 4">
    <name type="scientific">Nonomuraea monospora</name>
    <dbReference type="NCBI Taxonomy" id="568818"/>
    <lineage>
        <taxon>Bacteria</taxon>
        <taxon>Bacillati</taxon>
        <taxon>Actinomycetota</taxon>
        <taxon>Actinomycetes</taxon>
        <taxon>Streptosporangiales</taxon>
        <taxon>Streptosporangiaceae</taxon>
        <taxon>Nonomuraea</taxon>
    </lineage>
</organism>